<gene>
    <name evidence="1" type="ORF">T4E_5931</name>
</gene>
<organism evidence="1 2">
    <name type="scientific">Trichinella pseudospiralis</name>
    <name type="common">Parasitic roundworm</name>
    <dbReference type="NCBI Taxonomy" id="6337"/>
    <lineage>
        <taxon>Eukaryota</taxon>
        <taxon>Metazoa</taxon>
        <taxon>Ecdysozoa</taxon>
        <taxon>Nematoda</taxon>
        <taxon>Enoplea</taxon>
        <taxon>Dorylaimia</taxon>
        <taxon>Trichinellida</taxon>
        <taxon>Trichinellidae</taxon>
        <taxon>Trichinella</taxon>
    </lineage>
</organism>
<comment type="caution">
    <text evidence="1">The sequence shown here is derived from an EMBL/GenBank/DDBJ whole genome shotgun (WGS) entry which is preliminary data.</text>
</comment>
<dbReference type="Proteomes" id="UP000054815">
    <property type="component" value="Unassembled WGS sequence"/>
</dbReference>
<dbReference type="EMBL" id="JYDU01000077">
    <property type="protein sequence ID" value="KRX94099.1"/>
    <property type="molecule type" value="Genomic_DNA"/>
</dbReference>
<reference evidence="1 2" key="1">
    <citation type="submission" date="2015-01" db="EMBL/GenBank/DDBJ databases">
        <title>Evolution of Trichinella species and genotypes.</title>
        <authorList>
            <person name="Korhonen P.K."/>
            <person name="Edoardo P."/>
            <person name="Giuseppe L.R."/>
            <person name="Gasser R.B."/>
        </authorList>
    </citation>
    <scope>NUCLEOTIDE SEQUENCE [LARGE SCALE GENOMIC DNA]</scope>
    <source>
        <strain evidence="1">ISS141</strain>
    </source>
</reference>
<accession>A0A0V0Y1F4</accession>
<evidence type="ECO:0000313" key="2">
    <source>
        <dbReference type="Proteomes" id="UP000054815"/>
    </source>
</evidence>
<dbReference type="AlphaFoldDB" id="A0A0V0Y1F4"/>
<name>A0A0V0Y1F4_TRIPS</name>
<proteinExistence type="predicted"/>
<evidence type="ECO:0000313" key="1">
    <source>
        <dbReference type="EMBL" id="KRX94099.1"/>
    </source>
</evidence>
<protein>
    <submittedName>
        <fullName evidence="1">Uncharacterized protein</fullName>
    </submittedName>
</protein>
<sequence>MERRNDREVYVRRGSSDAEELIPSTTGHCGQPCIERGCAFQSKKVVHCGFHGFHIILPSFKKAQLHRKASQTACCNGTDSSEGTSLPSRDQNVEAEGRSELKTSSAGIHLSSIEGRTSIRLFVTERLLISTDVEDVLELPDERYESERSEWSQRFNLSRSPLMGQFWKMEAVWMLPSTEETKSEPVLLRFEQFVMVGNDNPSLLRCPEKKREYADVVQLYLHQYWAEVVHDAPYCAAVRSKEGQMPLGV</sequence>